<dbReference type="GO" id="GO:0016020">
    <property type="term" value="C:membrane"/>
    <property type="evidence" value="ECO:0007669"/>
    <property type="project" value="UniProtKB-SubCell"/>
</dbReference>
<dbReference type="Proteomes" id="UP000184512">
    <property type="component" value="Unassembled WGS sequence"/>
</dbReference>
<evidence type="ECO:0000256" key="1">
    <source>
        <dbReference type="ARBA" id="ARBA00004141"/>
    </source>
</evidence>
<keyword evidence="2" id="KW-0813">Transport</keyword>
<keyword evidence="4 9" id="KW-0812">Transmembrane</keyword>
<dbReference type="Pfam" id="PF01741">
    <property type="entry name" value="MscL"/>
    <property type="match status" value="1"/>
</dbReference>
<dbReference type="PANTHER" id="PTHR30266">
    <property type="entry name" value="MECHANOSENSITIVE CHANNEL MSCL"/>
    <property type="match status" value="1"/>
</dbReference>
<accession>A0A1M6BS80</accession>
<proteinExistence type="predicted"/>
<dbReference type="InterPro" id="IPR001185">
    <property type="entry name" value="MS_channel"/>
</dbReference>
<dbReference type="STRING" id="1123357.SAMN02745244_00525"/>
<keyword evidence="5 9" id="KW-1133">Transmembrane helix</keyword>
<evidence type="ECO:0000256" key="3">
    <source>
        <dbReference type="ARBA" id="ARBA00022475"/>
    </source>
</evidence>
<feature type="transmembrane region" description="Helical" evidence="9">
    <location>
        <begin position="85"/>
        <end position="112"/>
    </location>
</feature>
<dbReference type="AlphaFoldDB" id="A0A1M6BS80"/>
<keyword evidence="11" id="KW-1185">Reference proteome</keyword>
<evidence type="ECO:0000256" key="7">
    <source>
        <dbReference type="ARBA" id="ARBA00023136"/>
    </source>
</evidence>
<evidence type="ECO:0000256" key="4">
    <source>
        <dbReference type="ARBA" id="ARBA00022692"/>
    </source>
</evidence>
<comment type="subcellular location">
    <subcellularLocation>
        <location evidence="1">Membrane</location>
        <topology evidence="1">Multi-pass membrane protein</topology>
    </subcellularLocation>
</comment>
<dbReference type="GO" id="GO:0008381">
    <property type="term" value="F:mechanosensitive monoatomic ion channel activity"/>
    <property type="evidence" value="ECO:0007669"/>
    <property type="project" value="InterPro"/>
</dbReference>
<organism evidence="10 11">
    <name type="scientific">Tessaracoccus bendigoensis DSM 12906</name>
    <dbReference type="NCBI Taxonomy" id="1123357"/>
    <lineage>
        <taxon>Bacteria</taxon>
        <taxon>Bacillati</taxon>
        <taxon>Actinomycetota</taxon>
        <taxon>Actinomycetes</taxon>
        <taxon>Propionibacteriales</taxon>
        <taxon>Propionibacteriaceae</taxon>
        <taxon>Tessaracoccus</taxon>
    </lineage>
</organism>
<feature type="transmembrane region" description="Helical" evidence="9">
    <location>
        <begin position="40"/>
        <end position="65"/>
    </location>
</feature>
<reference evidence="10 11" key="1">
    <citation type="submission" date="2016-11" db="EMBL/GenBank/DDBJ databases">
        <authorList>
            <person name="Jaros S."/>
            <person name="Januszkiewicz K."/>
            <person name="Wedrychowicz H."/>
        </authorList>
    </citation>
    <scope>NUCLEOTIDE SEQUENCE [LARGE SCALE GENOMIC DNA]</scope>
    <source>
        <strain evidence="10 11">DSM 12906</strain>
    </source>
</reference>
<dbReference type="Gene3D" id="1.10.1200.120">
    <property type="entry name" value="Large-conductance mechanosensitive channel, MscL, domain 1"/>
    <property type="match status" value="1"/>
</dbReference>
<evidence type="ECO:0000256" key="2">
    <source>
        <dbReference type="ARBA" id="ARBA00022448"/>
    </source>
</evidence>
<dbReference type="SUPFAM" id="SSF81330">
    <property type="entry name" value="Gated mechanosensitive channel"/>
    <property type="match status" value="1"/>
</dbReference>
<dbReference type="InterPro" id="IPR036019">
    <property type="entry name" value="MscL_channel"/>
</dbReference>
<name>A0A1M6BS80_9ACTN</name>
<dbReference type="PANTHER" id="PTHR30266:SF2">
    <property type="entry name" value="LARGE-CONDUCTANCE MECHANOSENSITIVE CHANNEL"/>
    <property type="match status" value="1"/>
</dbReference>
<evidence type="ECO:0000313" key="10">
    <source>
        <dbReference type="EMBL" id="SHI51358.1"/>
    </source>
</evidence>
<keyword evidence="3" id="KW-1003">Cell membrane</keyword>
<keyword evidence="8" id="KW-0407">Ion channel</keyword>
<dbReference type="NCBIfam" id="TIGR00220">
    <property type="entry name" value="mscL"/>
    <property type="match status" value="1"/>
</dbReference>
<evidence type="ECO:0000256" key="5">
    <source>
        <dbReference type="ARBA" id="ARBA00022989"/>
    </source>
</evidence>
<keyword evidence="6" id="KW-0406">Ion transport</keyword>
<dbReference type="InterPro" id="IPR037673">
    <property type="entry name" value="MSC/AndL"/>
</dbReference>
<keyword evidence="7 9" id="KW-0472">Membrane</keyword>
<gene>
    <name evidence="10" type="ORF">SAMN02745244_00525</name>
</gene>
<protein>
    <submittedName>
        <fullName evidence="10">Large conductance mechanosensitive channel</fullName>
    </submittedName>
</protein>
<evidence type="ECO:0000256" key="8">
    <source>
        <dbReference type="ARBA" id="ARBA00023303"/>
    </source>
</evidence>
<evidence type="ECO:0000256" key="9">
    <source>
        <dbReference type="SAM" id="Phobius"/>
    </source>
</evidence>
<evidence type="ECO:0000313" key="11">
    <source>
        <dbReference type="Proteomes" id="UP000184512"/>
    </source>
</evidence>
<evidence type="ECO:0000256" key="6">
    <source>
        <dbReference type="ARBA" id="ARBA00023065"/>
    </source>
</evidence>
<sequence length="148" mass="15885">MAPVRHPAAPGHPRSGWANVNERFQVKMNGFKEFLLRGNLVELAVAFVIGGAFATVVTAFTTMFMDILGKLGGTPDFSSWNPGGISVGPFLTALVAFAILAAVVYFGVVLPYNKAKAFFEREKVEEVAAPTSEALLAEIRDLLKNKAA</sequence>
<dbReference type="EMBL" id="FQZG01000007">
    <property type="protein sequence ID" value="SHI51358.1"/>
    <property type="molecule type" value="Genomic_DNA"/>
</dbReference>